<dbReference type="GO" id="GO:0005829">
    <property type="term" value="C:cytosol"/>
    <property type="evidence" value="ECO:0007669"/>
    <property type="project" value="TreeGrafter"/>
</dbReference>
<dbReference type="InterPro" id="IPR036188">
    <property type="entry name" value="FAD/NAD-bd_sf"/>
</dbReference>
<name>A0A2A9F5L9_9PSEU</name>
<organism evidence="1 2">
    <name type="scientific">Amycolatopsis sulphurea</name>
    <dbReference type="NCBI Taxonomy" id="76022"/>
    <lineage>
        <taxon>Bacteria</taxon>
        <taxon>Bacillati</taxon>
        <taxon>Actinomycetota</taxon>
        <taxon>Actinomycetes</taxon>
        <taxon>Pseudonocardiales</taxon>
        <taxon>Pseudonocardiaceae</taxon>
        <taxon>Amycolatopsis</taxon>
    </lineage>
</organism>
<dbReference type="SUPFAM" id="SSF51905">
    <property type="entry name" value="FAD/NAD(P)-binding domain"/>
    <property type="match status" value="1"/>
</dbReference>
<sequence length="253" mass="26947">MDYDAVIVGSGHNGLVVAAYLAGAGRPVLVLERRDGIGGAPVSSRPFAGVDVRLSRYSYLVSLLPRRIIADLGLDERHRMSSYVPVDGTGLLVDIATEARTAESFRTVTGSTKDFEAWQRFYALAGRVAAVTFDAFGGTFHVNESFSQLETACAEAAAGRIPALPPCEIYSQSLTDGSILGAAERESGVQTLTLFGFHMPARLFEADNERAPRSTASYLGFAEQRAGRVDRGLPCAGRGWQPVRGSEDTAAAG</sequence>
<dbReference type="AlphaFoldDB" id="A0A2A9F5L9"/>
<evidence type="ECO:0000313" key="1">
    <source>
        <dbReference type="EMBL" id="PFG46624.1"/>
    </source>
</evidence>
<keyword evidence="2" id="KW-1185">Reference proteome</keyword>
<dbReference type="Pfam" id="PF13450">
    <property type="entry name" value="NAD_binding_8"/>
    <property type="match status" value="1"/>
</dbReference>
<dbReference type="EMBL" id="PDJK01000002">
    <property type="protein sequence ID" value="PFG46624.1"/>
    <property type="molecule type" value="Genomic_DNA"/>
</dbReference>
<proteinExistence type="predicted"/>
<accession>A0A2A9F5L9</accession>
<protein>
    <submittedName>
        <fullName evidence="1">Putative NAD(P)-binding protein</fullName>
    </submittedName>
</protein>
<dbReference type="PANTHER" id="PTHR10668:SF103">
    <property type="entry name" value="PYRIDINE NUCLEOTIDE-DISULFIDE OXIDOREDUCTASE DOMAIN-CONTAINING PROTEIN 2"/>
    <property type="match status" value="1"/>
</dbReference>
<dbReference type="Gene3D" id="3.50.50.60">
    <property type="entry name" value="FAD/NAD(P)-binding domain"/>
    <property type="match status" value="1"/>
</dbReference>
<comment type="caution">
    <text evidence="1">The sequence shown here is derived from an EMBL/GenBank/DDBJ whole genome shotgun (WGS) entry which is preliminary data.</text>
</comment>
<evidence type="ECO:0000313" key="2">
    <source>
        <dbReference type="Proteomes" id="UP000243542"/>
    </source>
</evidence>
<reference evidence="1 2" key="1">
    <citation type="submission" date="2017-10" db="EMBL/GenBank/DDBJ databases">
        <title>Sequencing the genomes of 1000 actinobacteria strains.</title>
        <authorList>
            <person name="Klenk H.-P."/>
        </authorList>
    </citation>
    <scope>NUCLEOTIDE SEQUENCE [LARGE SCALE GENOMIC DNA]</scope>
    <source>
        <strain evidence="1 2">DSM 46092</strain>
    </source>
</reference>
<dbReference type="PANTHER" id="PTHR10668">
    <property type="entry name" value="PHYTOENE DEHYDROGENASE"/>
    <property type="match status" value="1"/>
</dbReference>
<gene>
    <name evidence="1" type="ORF">ATK36_1614</name>
</gene>
<dbReference type="Proteomes" id="UP000243542">
    <property type="component" value="Unassembled WGS sequence"/>
</dbReference>